<gene>
    <name evidence="11" type="ORF">ILUMI_13079</name>
</gene>
<dbReference type="GO" id="GO:0042273">
    <property type="term" value="P:ribosomal large subunit biogenesis"/>
    <property type="evidence" value="ECO:0007669"/>
    <property type="project" value="TreeGrafter"/>
</dbReference>
<dbReference type="GO" id="GO:0008270">
    <property type="term" value="F:zinc ion binding"/>
    <property type="evidence" value="ECO:0007669"/>
    <property type="project" value="UniProtKB-KW"/>
</dbReference>
<dbReference type="PANTHER" id="PTHR13182:SF8">
    <property type="entry name" value="CYTOPLASMIC 60S SUBUNIT BIOGENESIS FACTOR ZNF622"/>
    <property type="match status" value="1"/>
</dbReference>
<protein>
    <recommendedName>
        <fullName evidence="10">C2H2-type domain-containing protein</fullName>
    </recommendedName>
</protein>
<dbReference type="InterPro" id="IPR041661">
    <property type="entry name" value="ZN622/Rei1/Reh1_Znf-C2H2"/>
</dbReference>
<evidence type="ECO:0000313" key="11">
    <source>
        <dbReference type="EMBL" id="KAF2893094.1"/>
    </source>
</evidence>
<dbReference type="InterPro" id="IPR036236">
    <property type="entry name" value="Znf_C2H2_sf"/>
</dbReference>
<feature type="domain" description="C2H2-type" evidence="10">
    <location>
        <begin position="6"/>
        <end position="28"/>
    </location>
</feature>
<evidence type="ECO:0000256" key="8">
    <source>
        <dbReference type="ARBA" id="ARBA00034126"/>
    </source>
</evidence>
<dbReference type="GO" id="GO:0030687">
    <property type="term" value="C:preribosome, large subunit precursor"/>
    <property type="evidence" value="ECO:0007669"/>
    <property type="project" value="TreeGrafter"/>
</dbReference>
<proteinExistence type="inferred from homology"/>
<reference evidence="11" key="1">
    <citation type="submission" date="2019-08" db="EMBL/GenBank/DDBJ databases">
        <title>The genome of the North American firefly Photinus pyralis.</title>
        <authorList>
            <consortium name="Photinus pyralis genome working group"/>
            <person name="Fallon T.R."/>
            <person name="Sander Lower S.E."/>
            <person name="Weng J.-K."/>
        </authorList>
    </citation>
    <scope>NUCLEOTIDE SEQUENCE</scope>
    <source>
        <strain evidence="11">TRF0915ILg1</strain>
        <tissue evidence="11">Whole body</tissue>
    </source>
</reference>
<feature type="compositionally biased region" description="Acidic residues" evidence="9">
    <location>
        <begin position="124"/>
        <end position="141"/>
    </location>
</feature>
<dbReference type="SMART" id="SM00355">
    <property type="entry name" value="ZnF_C2H2"/>
    <property type="match status" value="4"/>
</dbReference>
<evidence type="ECO:0000256" key="6">
    <source>
        <dbReference type="ARBA" id="ARBA00022771"/>
    </source>
</evidence>
<evidence type="ECO:0000256" key="1">
    <source>
        <dbReference type="ARBA" id="ARBA00004496"/>
    </source>
</evidence>
<name>A0A8K0CT23_IGNLU</name>
<keyword evidence="3" id="KW-0690">Ribosome biogenesis</keyword>
<dbReference type="Proteomes" id="UP000801492">
    <property type="component" value="Unassembled WGS sequence"/>
</dbReference>
<evidence type="ECO:0000256" key="2">
    <source>
        <dbReference type="ARBA" id="ARBA00022490"/>
    </source>
</evidence>
<evidence type="ECO:0000256" key="9">
    <source>
        <dbReference type="SAM" id="MobiDB-lite"/>
    </source>
</evidence>
<keyword evidence="4" id="KW-0479">Metal-binding</keyword>
<accession>A0A8K0CT23</accession>
<dbReference type="InterPro" id="IPR013087">
    <property type="entry name" value="Znf_C2H2_type"/>
</dbReference>
<dbReference type="Gene3D" id="3.30.160.60">
    <property type="entry name" value="Classic Zinc Finger"/>
    <property type="match status" value="1"/>
</dbReference>
<dbReference type="PANTHER" id="PTHR13182">
    <property type="entry name" value="ZINC FINGER PROTEIN 622"/>
    <property type="match status" value="1"/>
</dbReference>
<sequence>MSTFTCITCRVAFGDGETQRLHYKCDWHRYNLKRKVAELPPVTSEEFQRRVLQQRQTDNEQLIDKSIHCTACRKSFGNEKAFENHLNSKKHKENEKIITESSESEVAIKVPAKRKESETVTTITEDDSDYEEVDSDEWEDDTENPIDQNNCLFCPHHSRSLLKNVQHMTIEHSFFVPDIEYCVDLRGLLVYLGEKITRGYMCLWCNEKGRTFHSAESARQHMIDKGHCKMIHEGLALAEYADYYDYSTSYPDVDKEIDANEEVEVPELDGSDYQLVLPSGAVVGHRSLMRYYRQSLDPNSIVTVNRNTRKLHKVLAHYRSLGWSATQQEAAARKARDIHYMKRMQTKWNTKLSLKANKLQKHFRPQVNF</sequence>
<keyword evidence="6" id="KW-0863">Zinc-finger</keyword>
<evidence type="ECO:0000256" key="4">
    <source>
        <dbReference type="ARBA" id="ARBA00022723"/>
    </source>
</evidence>
<comment type="similarity">
    <text evidence="8">Belongs to the REI1 family.</text>
</comment>
<dbReference type="SUPFAM" id="SSF57667">
    <property type="entry name" value="beta-beta-alpha zinc fingers"/>
    <property type="match status" value="2"/>
</dbReference>
<dbReference type="OrthoDB" id="19329at2759"/>
<keyword evidence="7" id="KW-0862">Zinc</keyword>
<evidence type="ECO:0000313" key="12">
    <source>
        <dbReference type="Proteomes" id="UP000801492"/>
    </source>
</evidence>
<comment type="caution">
    <text evidence="11">The sequence shown here is derived from an EMBL/GenBank/DDBJ whole genome shotgun (WGS) entry which is preliminary data.</text>
</comment>
<organism evidence="11 12">
    <name type="scientific">Ignelater luminosus</name>
    <name type="common">Cucubano</name>
    <name type="synonym">Pyrophorus luminosus</name>
    <dbReference type="NCBI Taxonomy" id="2038154"/>
    <lineage>
        <taxon>Eukaryota</taxon>
        <taxon>Metazoa</taxon>
        <taxon>Ecdysozoa</taxon>
        <taxon>Arthropoda</taxon>
        <taxon>Hexapoda</taxon>
        <taxon>Insecta</taxon>
        <taxon>Pterygota</taxon>
        <taxon>Neoptera</taxon>
        <taxon>Endopterygota</taxon>
        <taxon>Coleoptera</taxon>
        <taxon>Polyphaga</taxon>
        <taxon>Elateriformia</taxon>
        <taxon>Elateroidea</taxon>
        <taxon>Elateridae</taxon>
        <taxon>Agrypninae</taxon>
        <taxon>Pyrophorini</taxon>
        <taxon>Ignelater</taxon>
    </lineage>
</organism>
<dbReference type="InterPro" id="IPR040025">
    <property type="entry name" value="Znf622/Rei1/Reh1"/>
</dbReference>
<dbReference type="PROSITE" id="PS00028">
    <property type="entry name" value="ZINC_FINGER_C2H2_1"/>
    <property type="match status" value="2"/>
</dbReference>
<feature type="region of interest" description="Disordered" evidence="9">
    <location>
        <begin position="117"/>
        <end position="141"/>
    </location>
</feature>
<dbReference type="AlphaFoldDB" id="A0A8K0CT23"/>
<dbReference type="EMBL" id="VTPC01008252">
    <property type="protein sequence ID" value="KAF2893094.1"/>
    <property type="molecule type" value="Genomic_DNA"/>
</dbReference>
<dbReference type="InterPro" id="IPR022755">
    <property type="entry name" value="Znf_C2H2_jaz"/>
</dbReference>
<evidence type="ECO:0000259" key="10">
    <source>
        <dbReference type="PROSITE" id="PS00028"/>
    </source>
</evidence>
<evidence type="ECO:0000256" key="5">
    <source>
        <dbReference type="ARBA" id="ARBA00022737"/>
    </source>
</evidence>
<evidence type="ECO:0000256" key="3">
    <source>
        <dbReference type="ARBA" id="ARBA00022517"/>
    </source>
</evidence>
<dbReference type="Pfam" id="PF12171">
    <property type="entry name" value="zf-C2H2_jaz"/>
    <property type="match status" value="1"/>
</dbReference>
<keyword evidence="2" id="KW-0963">Cytoplasm</keyword>
<dbReference type="Pfam" id="PF12756">
    <property type="entry name" value="zf-C2H2_2"/>
    <property type="match status" value="1"/>
</dbReference>
<dbReference type="GO" id="GO:0003676">
    <property type="term" value="F:nucleic acid binding"/>
    <property type="evidence" value="ECO:0007669"/>
    <property type="project" value="InterPro"/>
</dbReference>
<comment type="subcellular location">
    <subcellularLocation>
        <location evidence="1">Cytoplasm</location>
    </subcellularLocation>
</comment>
<dbReference type="InterPro" id="IPR003604">
    <property type="entry name" value="Matrin/U1-like-C_Znf_C2H2"/>
</dbReference>
<evidence type="ECO:0000256" key="7">
    <source>
        <dbReference type="ARBA" id="ARBA00022833"/>
    </source>
</evidence>
<dbReference type="SMART" id="SM00451">
    <property type="entry name" value="ZnF_U1"/>
    <property type="match status" value="2"/>
</dbReference>
<feature type="domain" description="C2H2-type" evidence="10">
    <location>
        <begin position="69"/>
        <end position="91"/>
    </location>
</feature>
<dbReference type="GO" id="GO:0005737">
    <property type="term" value="C:cytoplasm"/>
    <property type="evidence" value="ECO:0007669"/>
    <property type="project" value="UniProtKB-SubCell"/>
</dbReference>
<keyword evidence="5" id="KW-0677">Repeat</keyword>
<keyword evidence="12" id="KW-1185">Reference proteome</keyword>